<dbReference type="PANTHER" id="PTHR12125:SF5">
    <property type="entry name" value="F-BOX DOMAIN-CONTAINING PROTEIN"/>
    <property type="match status" value="1"/>
</dbReference>
<feature type="domain" description="FBA" evidence="1">
    <location>
        <begin position="1"/>
        <end position="125"/>
    </location>
</feature>
<accession>A0ABM3GN15</accession>
<dbReference type="GeneID" id="107225109"/>
<dbReference type="RefSeq" id="XP_046601665.1">
    <property type="nucleotide sequence ID" value="XM_046745709.1"/>
</dbReference>
<protein>
    <submittedName>
        <fullName evidence="3">F-box only protein 6 isoform X2</fullName>
    </submittedName>
</protein>
<dbReference type="Gene3D" id="2.60.120.260">
    <property type="entry name" value="Galactose-binding domain-like"/>
    <property type="match status" value="1"/>
</dbReference>
<gene>
    <name evidence="3" type="primary">LOC107225109</name>
</gene>
<dbReference type="Proteomes" id="UP000829291">
    <property type="component" value="Chromosome 7"/>
</dbReference>
<name>A0ABM3GN15_NEOLC</name>
<dbReference type="PROSITE" id="PS51114">
    <property type="entry name" value="FBA"/>
    <property type="match status" value="1"/>
</dbReference>
<sequence>MGQESIGSKQQTIDLIAEGVPPQLLEIFQPPIVVSEWYCSREDCPAAYEFSATLIDDSGNIMDTTEFRDTLENERQNTWFYIEHEFTNYGPGLRKVIFQHAGIDRRFWSGHYGSKMAGACVKVNLPKHKSMKIRETGDSQNG</sequence>
<dbReference type="SMART" id="SM01198">
    <property type="entry name" value="FBA"/>
    <property type="match status" value="1"/>
</dbReference>
<dbReference type="InterPro" id="IPR039752">
    <property type="entry name" value="F-box_only"/>
</dbReference>
<dbReference type="PANTHER" id="PTHR12125">
    <property type="entry name" value="F-BOX ONLY PROTEIN 6-LIKE PROTEIN"/>
    <property type="match status" value="1"/>
</dbReference>
<keyword evidence="2" id="KW-1185">Reference proteome</keyword>
<organism evidence="2 3">
    <name type="scientific">Neodiprion lecontei</name>
    <name type="common">Redheaded pine sawfly</name>
    <dbReference type="NCBI Taxonomy" id="441921"/>
    <lineage>
        <taxon>Eukaryota</taxon>
        <taxon>Metazoa</taxon>
        <taxon>Ecdysozoa</taxon>
        <taxon>Arthropoda</taxon>
        <taxon>Hexapoda</taxon>
        <taxon>Insecta</taxon>
        <taxon>Pterygota</taxon>
        <taxon>Neoptera</taxon>
        <taxon>Endopterygota</taxon>
        <taxon>Hymenoptera</taxon>
        <taxon>Tenthredinoidea</taxon>
        <taxon>Diprionidae</taxon>
        <taxon>Diprioninae</taxon>
        <taxon>Neodiprion</taxon>
    </lineage>
</organism>
<dbReference type="SUPFAM" id="SSF49785">
    <property type="entry name" value="Galactose-binding domain-like"/>
    <property type="match status" value="1"/>
</dbReference>
<reference evidence="3" key="1">
    <citation type="submission" date="2025-08" db="UniProtKB">
        <authorList>
            <consortium name="RefSeq"/>
        </authorList>
    </citation>
    <scope>IDENTIFICATION</scope>
    <source>
        <tissue evidence="3">Thorax and Abdomen</tissue>
    </source>
</reference>
<evidence type="ECO:0000259" key="1">
    <source>
        <dbReference type="PROSITE" id="PS51114"/>
    </source>
</evidence>
<proteinExistence type="predicted"/>
<evidence type="ECO:0000313" key="2">
    <source>
        <dbReference type="Proteomes" id="UP000829291"/>
    </source>
</evidence>
<dbReference type="InterPro" id="IPR007397">
    <property type="entry name" value="F-box-assoc_dom"/>
</dbReference>
<dbReference type="InterPro" id="IPR008979">
    <property type="entry name" value="Galactose-bd-like_sf"/>
</dbReference>
<dbReference type="Pfam" id="PF04300">
    <property type="entry name" value="FBA"/>
    <property type="match status" value="1"/>
</dbReference>
<evidence type="ECO:0000313" key="3">
    <source>
        <dbReference type="RefSeq" id="XP_046601665.1"/>
    </source>
</evidence>